<dbReference type="AlphaFoldDB" id="A0AAW2U882"/>
<dbReference type="Pfam" id="PF07714">
    <property type="entry name" value="PK_Tyr_Ser-Thr"/>
    <property type="match status" value="1"/>
</dbReference>
<keyword evidence="4" id="KW-0808">Transferase</keyword>
<reference evidence="4" key="1">
    <citation type="submission" date="2020-06" db="EMBL/GenBank/DDBJ databases">
        <authorList>
            <person name="Li T."/>
            <person name="Hu X."/>
            <person name="Zhang T."/>
            <person name="Song X."/>
            <person name="Zhang H."/>
            <person name="Dai N."/>
            <person name="Sheng W."/>
            <person name="Hou X."/>
            <person name="Wei L."/>
        </authorList>
    </citation>
    <scope>NUCLEOTIDE SEQUENCE</scope>
    <source>
        <strain evidence="4">KEN1</strain>
        <tissue evidence="4">Leaf</tissue>
    </source>
</reference>
<keyword evidence="4" id="KW-0418">Kinase</keyword>
<dbReference type="InterPro" id="IPR050528">
    <property type="entry name" value="L-type_Lectin-RKs"/>
</dbReference>
<keyword evidence="1" id="KW-0547">Nucleotide-binding</keyword>
<evidence type="ECO:0000313" key="4">
    <source>
        <dbReference type="EMBL" id="KAL0411916.1"/>
    </source>
</evidence>
<name>A0AAW2U882_9LAMI</name>
<dbReference type="InterPro" id="IPR000719">
    <property type="entry name" value="Prot_kinase_dom"/>
</dbReference>
<dbReference type="PROSITE" id="PS50011">
    <property type="entry name" value="PROTEIN_KINASE_DOM"/>
    <property type="match status" value="1"/>
</dbReference>
<dbReference type="EMBL" id="JACGWN010000013">
    <property type="protein sequence ID" value="KAL0411916.1"/>
    <property type="molecule type" value="Genomic_DNA"/>
</dbReference>
<dbReference type="PANTHER" id="PTHR27007">
    <property type="match status" value="1"/>
</dbReference>
<feature type="domain" description="Protein kinase" evidence="3">
    <location>
        <begin position="1"/>
        <end position="75"/>
    </location>
</feature>
<keyword evidence="4" id="KW-0675">Receptor</keyword>
<protein>
    <submittedName>
        <fullName evidence="4">L-type lectin-domain containing receptor kinase S.4</fullName>
    </submittedName>
</protein>
<sequence length="75" mass="8764">MNQNRGRGADLLLVYDFMPNGSLDKFLFDEPNRVLSWQERLKIIKGVASGLLYLHQGYEQIVIHRDIKKEAFLML</sequence>
<accession>A0AAW2U882</accession>
<dbReference type="GO" id="GO:0005524">
    <property type="term" value="F:ATP binding"/>
    <property type="evidence" value="ECO:0007669"/>
    <property type="project" value="UniProtKB-KW"/>
</dbReference>
<proteinExistence type="predicted"/>
<organism evidence="4">
    <name type="scientific">Sesamum latifolium</name>
    <dbReference type="NCBI Taxonomy" id="2727402"/>
    <lineage>
        <taxon>Eukaryota</taxon>
        <taxon>Viridiplantae</taxon>
        <taxon>Streptophyta</taxon>
        <taxon>Embryophyta</taxon>
        <taxon>Tracheophyta</taxon>
        <taxon>Spermatophyta</taxon>
        <taxon>Magnoliopsida</taxon>
        <taxon>eudicotyledons</taxon>
        <taxon>Gunneridae</taxon>
        <taxon>Pentapetalae</taxon>
        <taxon>asterids</taxon>
        <taxon>lamiids</taxon>
        <taxon>Lamiales</taxon>
        <taxon>Pedaliaceae</taxon>
        <taxon>Sesamum</taxon>
    </lineage>
</organism>
<comment type="caution">
    <text evidence="4">The sequence shown here is derived from an EMBL/GenBank/DDBJ whole genome shotgun (WGS) entry which is preliminary data.</text>
</comment>
<dbReference type="SUPFAM" id="SSF56112">
    <property type="entry name" value="Protein kinase-like (PK-like)"/>
    <property type="match status" value="1"/>
</dbReference>
<evidence type="ECO:0000256" key="2">
    <source>
        <dbReference type="ARBA" id="ARBA00022840"/>
    </source>
</evidence>
<dbReference type="GO" id="GO:0051707">
    <property type="term" value="P:response to other organism"/>
    <property type="evidence" value="ECO:0007669"/>
    <property type="project" value="UniProtKB-ARBA"/>
</dbReference>
<keyword evidence="2" id="KW-0067">ATP-binding</keyword>
<evidence type="ECO:0000256" key="1">
    <source>
        <dbReference type="ARBA" id="ARBA00022741"/>
    </source>
</evidence>
<dbReference type="InterPro" id="IPR001245">
    <property type="entry name" value="Ser-Thr/Tyr_kinase_cat_dom"/>
</dbReference>
<dbReference type="InterPro" id="IPR011009">
    <property type="entry name" value="Kinase-like_dom_sf"/>
</dbReference>
<dbReference type="GO" id="GO:0004672">
    <property type="term" value="F:protein kinase activity"/>
    <property type="evidence" value="ECO:0007669"/>
    <property type="project" value="InterPro"/>
</dbReference>
<gene>
    <name evidence="4" type="ORF">Slati_3781300</name>
</gene>
<evidence type="ECO:0000259" key="3">
    <source>
        <dbReference type="PROSITE" id="PS50011"/>
    </source>
</evidence>
<reference evidence="4" key="2">
    <citation type="journal article" date="2024" name="Plant">
        <title>Genomic evolution and insights into agronomic trait innovations of Sesamum species.</title>
        <authorList>
            <person name="Miao H."/>
            <person name="Wang L."/>
            <person name="Qu L."/>
            <person name="Liu H."/>
            <person name="Sun Y."/>
            <person name="Le M."/>
            <person name="Wang Q."/>
            <person name="Wei S."/>
            <person name="Zheng Y."/>
            <person name="Lin W."/>
            <person name="Duan Y."/>
            <person name="Cao H."/>
            <person name="Xiong S."/>
            <person name="Wang X."/>
            <person name="Wei L."/>
            <person name="Li C."/>
            <person name="Ma Q."/>
            <person name="Ju M."/>
            <person name="Zhao R."/>
            <person name="Li G."/>
            <person name="Mu C."/>
            <person name="Tian Q."/>
            <person name="Mei H."/>
            <person name="Zhang T."/>
            <person name="Gao T."/>
            <person name="Zhang H."/>
        </authorList>
    </citation>
    <scope>NUCLEOTIDE SEQUENCE</scope>
    <source>
        <strain evidence="4">KEN1</strain>
    </source>
</reference>
<dbReference type="Gene3D" id="1.10.510.10">
    <property type="entry name" value="Transferase(Phosphotransferase) domain 1"/>
    <property type="match status" value="1"/>
</dbReference>